<protein>
    <submittedName>
        <fullName evidence="7">BTAD domain-containing putative transcriptional regulator</fullName>
    </submittedName>
</protein>
<dbReference type="RefSeq" id="WP_378306341.1">
    <property type="nucleotide sequence ID" value="NZ_JBHTJA010000134.1"/>
</dbReference>
<name>A0ABW3F330_9ACTN</name>
<dbReference type="InterPro" id="IPR005158">
    <property type="entry name" value="BTAD"/>
</dbReference>
<evidence type="ECO:0000313" key="8">
    <source>
        <dbReference type="Proteomes" id="UP001596972"/>
    </source>
</evidence>
<dbReference type="InterPro" id="IPR001867">
    <property type="entry name" value="OmpR/PhoB-type_DNA-bd"/>
</dbReference>
<dbReference type="Pfam" id="PF03704">
    <property type="entry name" value="BTAD"/>
    <property type="match status" value="1"/>
</dbReference>
<accession>A0ABW3F330</accession>
<dbReference type="PROSITE" id="PS51755">
    <property type="entry name" value="OMPR_PHOB"/>
    <property type="match status" value="1"/>
</dbReference>
<dbReference type="Proteomes" id="UP001596972">
    <property type="component" value="Unassembled WGS sequence"/>
</dbReference>
<dbReference type="Gene3D" id="1.10.10.10">
    <property type="entry name" value="Winged helix-like DNA-binding domain superfamily/Winged helix DNA-binding domain"/>
    <property type="match status" value="1"/>
</dbReference>
<feature type="domain" description="OmpR/PhoB-type" evidence="6">
    <location>
        <begin position="1"/>
        <end position="88"/>
    </location>
</feature>
<evidence type="ECO:0000256" key="4">
    <source>
        <dbReference type="ARBA" id="ARBA00023163"/>
    </source>
</evidence>
<keyword evidence="4" id="KW-0804">Transcription</keyword>
<feature type="DNA-binding region" description="OmpR/PhoB-type" evidence="5">
    <location>
        <begin position="1"/>
        <end position="88"/>
    </location>
</feature>
<dbReference type="Pfam" id="PF00486">
    <property type="entry name" value="Trans_reg_C"/>
    <property type="match status" value="1"/>
</dbReference>
<proteinExistence type="inferred from homology"/>
<evidence type="ECO:0000259" key="6">
    <source>
        <dbReference type="PROSITE" id="PS51755"/>
    </source>
</evidence>
<evidence type="ECO:0000256" key="5">
    <source>
        <dbReference type="PROSITE-ProRule" id="PRU01091"/>
    </source>
</evidence>
<keyword evidence="3 5" id="KW-0238">DNA-binding</keyword>
<evidence type="ECO:0000256" key="1">
    <source>
        <dbReference type="ARBA" id="ARBA00005820"/>
    </source>
</evidence>
<dbReference type="SUPFAM" id="SSF48452">
    <property type="entry name" value="TPR-like"/>
    <property type="match status" value="1"/>
</dbReference>
<dbReference type="Gene3D" id="1.25.40.10">
    <property type="entry name" value="Tetratricopeptide repeat domain"/>
    <property type="match status" value="1"/>
</dbReference>
<comment type="similarity">
    <text evidence="1">Belongs to the AfsR/DnrI/RedD regulatory family.</text>
</comment>
<dbReference type="SUPFAM" id="SSF46894">
    <property type="entry name" value="C-terminal effector domain of the bipartite response regulators"/>
    <property type="match status" value="1"/>
</dbReference>
<sequence>MRIGILGPLVVRDASGRPVEVGGRRLRALLVRLAIDAGRPVSAARLLDDLWDGDPPGGNALQALVSRLRGAAGRDVVEHGPAGYRLGVDPGEVDAVAFERAVAAARRTDDPARRADELRRALGLWRGPALADVAEDDIARRAAARLDELRLAAVE</sequence>
<dbReference type="InterPro" id="IPR016032">
    <property type="entry name" value="Sig_transdc_resp-reg_C-effctor"/>
</dbReference>
<evidence type="ECO:0000313" key="7">
    <source>
        <dbReference type="EMBL" id="MFD0905431.1"/>
    </source>
</evidence>
<dbReference type="SMART" id="SM00862">
    <property type="entry name" value="Trans_reg_C"/>
    <property type="match status" value="1"/>
</dbReference>
<gene>
    <name evidence="7" type="ORF">ACFQ11_34005</name>
</gene>
<organism evidence="7 8">
    <name type="scientific">Actinomadura sediminis</name>
    <dbReference type="NCBI Taxonomy" id="1038904"/>
    <lineage>
        <taxon>Bacteria</taxon>
        <taxon>Bacillati</taxon>
        <taxon>Actinomycetota</taxon>
        <taxon>Actinomycetes</taxon>
        <taxon>Streptosporangiales</taxon>
        <taxon>Thermomonosporaceae</taxon>
        <taxon>Actinomadura</taxon>
    </lineage>
</organism>
<keyword evidence="2" id="KW-0805">Transcription regulation</keyword>
<dbReference type="InterPro" id="IPR036388">
    <property type="entry name" value="WH-like_DNA-bd_sf"/>
</dbReference>
<dbReference type="EMBL" id="JBHTJA010000134">
    <property type="protein sequence ID" value="MFD0905431.1"/>
    <property type="molecule type" value="Genomic_DNA"/>
</dbReference>
<comment type="caution">
    <text evidence="7">The sequence shown here is derived from an EMBL/GenBank/DDBJ whole genome shotgun (WGS) entry which is preliminary data.</text>
</comment>
<evidence type="ECO:0000256" key="3">
    <source>
        <dbReference type="ARBA" id="ARBA00023125"/>
    </source>
</evidence>
<dbReference type="PANTHER" id="PTHR35807">
    <property type="entry name" value="TRANSCRIPTIONAL REGULATOR REDD-RELATED"/>
    <property type="match status" value="1"/>
</dbReference>
<evidence type="ECO:0000256" key="2">
    <source>
        <dbReference type="ARBA" id="ARBA00023015"/>
    </source>
</evidence>
<dbReference type="InterPro" id="IPR011990">
    <property type="entry name" value="TPR-like_helical_dom_sf"/>
</dbReference>
<dbReference type="InterPro" id="IPR051677">
    <property type="entry name" value="AfsR-DnrI-RedD_regulator"/>
</dbReference>
<feature type="non-terminal residue" evidence="7">
    <location>
        <position position="155"/>
    </location>
</feature>
<dbReference type="PANTHER" id="PTHR35807:SF1">
    <property type="entry name" value="TRANSCRIPTIONAL REGULATOR REDD"/>
    <property type="match status" value="1"/>
</dbReference>
<reference evidence="8" key="1">
    <citation type="journal article" date="2019" name="Int. J. Syst. Evol. Microbiol.">
        <title>The Global Catalogue of Microorganisms (GCM) 10K type strain sequencing project: providing services to taxonomists for standard genome sequencing and annotation.</title>
        <authorList>
            <consortium name="The Broad Institute Genomics Platform"/>
            <consortium name="The Broad Institute Genome Sequencing Center for Infectious Disease"/>
            <person name="Wu L."/>
            <person name="Ma J."/>
        </authorList>
    </citation>
    <scope>NUCLEOTIDE SEQUENCE [LARGE SCALE GENOMIC DNA]</scope>
    <source>
        <strain evidence="8">JCM 31202</strain>
    </source>
</reference>
<keyword evidence="8" id="KW-1185">Reference proteome</keyword>